<dbReference type="InterPro" id="IPR029021">
    <property type="entry name" value="Prot-tyrosine_phosphatase-like"/>
</dbReference>
<protein>
    <submittedName>
        <fullName evidence="1">Tyrosine-protein phosphatase</fullName>
    </submittedName>
</protein>
<name>A0A4P6ZLV8_9LACO</name>
<evidence type="ECO:0000313" key="1">
    <source>
        <dbReference type="EMBL" id="QBP18220.1"/>
    </source>
</evidence>
<dbReference type="GO" id="GO:0004721">
    <property type="term" value="F:phosphoprotein phosphatase activity"/>
    <property type="evidence" value="ECO:0007669"/>
    <property type="project" value="InterPro"/>
</dbReference>
<evidence type="ECO:0000313" key="2">
    <source>
        <dbReference type="Proteomes" id="UP000294321"/>
    </source>
</evidence>
<reference evidence="2" key="1">
    <citation type="submission" date="2018-12" db="EMBL/GenBank/DDBJ databases">
        <title>A new species of lactobacillus.</title>
        <authorList>
            <person name="Jian Y."/>
            <person name="Xin L."/>
            <person name="Hong Z.J."/>
            <person name="Ming L.Z."/>
            <person name="Hong X.Z."/>
        </authorList>
    </citation>
    <scope>NUCLEOTIDE SEQUENCE [LARGE SCALE GENOMIC DNA]</scope>
    <source>
        <strain evidence="2">HSLZ-75</strain>
    </source>
</reference>
<dbReference type="RefSeq" id="WP_133441781.1">
    <property type="nucleotide sequence ID" value="NZ_CP034726.1"/>
</dbReference>
<dbReference type="AlphaFoldDB" id="A0A4P6ZLV8"/>
<proteinExistence type="predicted"/>
<organism evidence="1 2">
    <name type="scientific">Acetilactobacillus jinshanensis</name>
    <dbReference type="NCBI Taxonomy" id="1720083"/>
    <lineage>
        <taxon>Bacteria</taxon>
        <taxon>Bacillati</taxon>
        <taxon>Bacillota</taxon>
        <taxon>Bacilli</taxon>
        <taxon>Lactobacillales</taxon>
        <taxon>Lactobacillaceae</taxon>
        <taxon>Acetilactobacillus</taxon>
    </lineage>
</organism>
<accession>A0A4P6ZLV8</accession>
<dbReference type="Pfam" id="PF13350">
    <property type="entry name" value="Y_phosphatase3"/>
    <property type="match status" value="1"/>
</dbReference>
<sequence>MRKHRIIKALAVIISVLGLGLIGSNVNQISHVTPTITAYAKDTEAGLTNRIANFAAQRQQYYYPQITYNTRDLGGLRTKNGKYEIKPHMLYRSANLHYITPDGVNEVNHLRIHNDIDLRQMYGPNVSIHTKPQPGEFHLMPSKGLHIHYYQYAVEDSKEEAETWPIRKRLGETYRFGYWHTKSPTARKAYHDSIMEMIRNGRNPRRNGALMFNCTQGRDRTGVLAAITEYILGMSKATIYNDFLLTNYYKYQSPYMDQISRINRFYDTVDKNYGNMWNYVRYGLNLSYNDINTLRHEYLKRI</sequence>
<gene>
    <name evidence="1" type="ORF">ELX58_03510</name>
</gene>
<dbReference type="Gene3D" id="3.90.190.10">
    <property type="entry name" value="Protein tyrosine phosphatase superfamily"/>
    <property type="match status" value="1"/>
</dbReference>
<dbReference type="EMBL" id="CP034726">
    <property type="protein sequence ID" value="QBP18220.1"/>
    <property type="molecule type" value="Genomic_DNA"/>
</dbReference>
<dbReference type="KEGG" id="lji:ELX58_03510"/>
<dbReference type="InterPro" id="IPR026893">
    <property type="entry name" value="Tyr/Ser_Pase_IphP-type"/>
</dbReference>
<dbReference type="SUPFAM" id="SSF52799">
    <property type="entry name" value="(Phosphotyrosine protein) phosphatases II"/>
    <property type="match status" value="1"/>
</dbReference>
<keyword evidence="2" id="KW-1185">Reference proteome</keyword>
<dbReference type="Proteomes" id="UP000294321">
    <property type="component" value="Chromosome"/>
</dbReference>
<dbReference type="OrthoDB" id="1188001at2"/>